<evidence type="ECO:0000256" key="3">
    <source>
        <dbReference type="ARBA" id="ARBA00022692"/>
    </source>
</evidence>
<comment type="subcellular location">
    <subcellularLocation>
        <location evidence="9">Cell membrane</location>
        <topology evidence="9">Single-pass membrane protein</topology>
    </subcellularLocation>
    <subcellularLocation>
        <location evidence="1">Membrane</location>
        <topology evidence="1">Single-pass membrane protein</topology>
    </subcellularLocation>
</comment>
<proteinExistence type="inferred from homology"/>
<evidence type="ECO:0000256" key="5">
    <source>
        <dbReference type="ARBA" id="ARBA00022989"/>
    </source>
</evidence>
<accession>A0A0P1M7L3</accession>
<evidence type="ECO:0000313" key="11">
    <source>
        <dbReference type="EMBL" id="CUU05052.1"/>
    </source>
</evidence>
<dbReference type="PRINTS" id="PR01506">
    <property type="entry name" value="TATBPROTEIN"/>
</dbReference>
<organism evidence="11 12">
    <name type="scientific">Candidatus Kryptonium thompsonii</name>
    <dbReference type="NCBI Taxonomy" id="1633631"/>
    <lineage>
        <taxon>Bacteria</taxon>
        <taxon>Pseudomonadati</taxon>
        <taxon>Candidatus Kryptoniota</taxon>
        <taxon>Candidatus Kryptonium</taxon>
    </lineage>
</organism>
<accession>A0A0P1LDT8</accession>
<dbReference type="RefSeq" id="WP_075426021.1">
    <property type="nucleotide sequence ID" value="NZ_CZVJ01000041.1"/>
</dbReference>
<dbReference type="NCBIfam" id="NF011430">
    <property type="entry name" value="PRK14861.1"/>
    <property type="match status" value="1"/>
</dbReference>
<feature type="region of interest" description="Disordered" evidence="10">
    <location>
        <begin position="61"/>
        <end position="140"/>
    </location>
</feature>
<accession>A0A0N7MSC0</accession>
<accession>A0A0P1MQ81</accession>
<evidence type="ECO:0000256" key="8">
    <source>
        <dbReference type="ARBA" id="ARBA00025340"/>
    </source>
</evidence>
<dbReference type="GO" id="GO:0033281">
    <property type="term" value="C:TAT protein transport complex"/>
    <property type="evidence" value="ECO:0007669"/>
    <property type="project" value="UniProtKB-UniRule"/>
</dbReference>
<evidence type="ECO:0000256" key="7">
    <source>
        <dbReference type="ARBA" id="ARBA00023136"/>
    </source>
</evidence>
<accession>A0A0P1NVU6</accession>
<accession>A0A0S4N1W2</accession>
<accession>A0A0P1P2B0</accession>
<keyword evidence="7 9" id="KW-0472">Membrane</keyword>
<dbReference type="GO" id="GO:0006886">
    <property type="term" value="P:intracellular protein transport"/>
    <property type="evidence" value="ECO:0007669"/>
    <property type="project" value="UniProtKB-ARBA"/>
</dbReference>
<evidence type="ECO:0000313" key="12">
    <source>
        <dbReference type="Proteomes" id="UP000182011"/>
    </source>
</evidence>
<evidence type="ECO:0000256" key="2">
    <source>
        <dbReference type="ARBA" id="ARBA00022448"/>
    </source>
</evidence>
<accession>A0A0P1LJ94</accession>
<dbReference type="InterPro" id="IPR003369">
    <property type="entry name" value="TatA/B/E"/>
</dbReference>
<sequence length="140" mass="15670">MFDNIGFGELLVIALFILIFFGPKKIPDIARTLGKAVREFRKAMQDVQSEIQSVTGIDLNSELTSSFPSQPEEKSTSTELDDLKFVKADEHPSEPVNVDATNELKPGKNDKPKAPRKKEVKKTSQGKRNVARVKTKSKKR</sequence>
<evidence type="ECO:0000256" key="1">
    <source>
        <dbReference type="ARBA" id="ARBA00004167"/>
    </source>
</evidence>
<keyword evidence="9" id="KW-1003">Cell membrane</keyword>
<evidence type="ECO:0000256" key="9">
    <source>
        <dbReference type="HAMAP-Rule" id="MF_00236"/>
    </source>
</evidence>
<accession>A0A0N7MTH8</accession>
<dbReference type="PANTHER" id="PTHR33162:SF1">
    <property type="entry name" value="SEC-INDEPENDENT PROTEIN TRANSLOCASE PROTEIN TATA, CHLOROPLASTIC"/>
    <property type="match status" value="1"/>
</dbReference>
<dbReference type="EMBL" id="FAOP01000005">
    <property type="protein sequence ID" value="CUU05052.1"/>
    <property type="molecule type" value="Genomic_DNA"/>
</dbReference>
<keyword evidence="3 9" id="KW-0812">Transmembrane</keyword>
<feature type="transmembrane region" description="Helical" evidence="9">
    <location>
        <begin position="6"/>
        <end position="23"/>
    </location>
</feature>
<evidence type="ECO:0000256" key="6">
    <source>
        <dbReference type="ARBA" id="ARBA00023010"/>
    </source>
</evidence>
<keyword evidence="4 9" id="KW-0653">Protein transport</keyword>
<dbReference type="OrthoDB" id="9810561at2"/>
<feature type="compositionally biased region" description="Basic and acidic residues" evidence="10">
    <location>
        <begin position="71"/>
        <end position="93"/>
    </location>
</feature>
<dbReference type="Pfam" id="PF02416">
    <property type="entry name" value="TatA_B_E"/>
    <property type="match status" value="1"/>
</dbReference>
<evidence type="ECO:0000256" key="10">
    <source>
        <dbReference type="SAM" id="MobiDB-lite"/>
    </source>
</evidence>
<dbReference type="GO" id="GO:0008320">
    <property type="term" value="F:protein transmembrane transporter activity"/>
    <property type="evidence" value="ECO:0007669"/>
    <property type="project" value="UniProtKB-UniRule"/>
</dbReference>
<dbReference type="InterPro" id="IPR006312">
    <property type="entry name" value="TatA/E"/>
</dbReference>
<keyword evidence="6 9" id="KW-0811">Translocation</keyword>
<dbReference type="Proteomes" id="UP000182011">
    <property type="component" value="Unassembled WGS sequence"/>
</dbReference>
<feature type="compositionally biased region" description="Basic residues" evidence="10">
    <location>
        <begin position="129"/>
        <end position="140"/>
    </location>
</feature>
<dbReference type="STRING" id="1633631.GCA_001442925_01144"/>
<dbReference type="HAMAP" id="MF_00236">
    <property type="entry name" value="TatA_E"/>
    <property type="match status" value="1"/>
</dbReference>
<dbReference type="NCBIfam" id="TIGR01411">
    <property type="entry name" value="tatAE"/>
    <property type="match status" value="1"/>
</dbReference>
<protein>
    <recommendedName>
        <fullName evidence="9">Sec-independent protein translocase protein TatA</fullName>
    </recommendedName>
</protein>
<dbReference type="GO" id="GO:0043953">
    <property type="term" value="P:protein transport by the Tat complex"/>
    <property type="evidence" value="ECO:0007669"/>
    <property type="project" value="UniProtKB-UniRule"/>
</dbReference>
<comment type="similarity">
    <text evidence="9">Belongs to the TatA/E family.</text>
</comment>
<reference evidence="11 12" key="1">
    <citation type="submission" date="2015-11" db="EMBL/GenBank/DDBJ databases">
        <authorList>
            <person name="Zhang Y."/>
            <person name="Guo Z."/>
        </authorList>
    </citation>
    <scope>NUCLEOTIDE SEQUENCE [LARGE SCALE GENOMIC DNA]</scope>
    <source>
        <strain evidence="11">JGI-4</strain>
    </source>
</reference>
<gene>
    <name evidence="9" type="primary">tatA</name>
    <name evidence="11" type="ORF">JGI4_01148</name>
</gene>
<dbReference type="PANTHER" id="PTHR33162">
    <property type="entry name" value="SEC-INDEPENDENT PROTEIN TRANSLOCASE PROTEIN TATA, CHLOROPLASTIC"/>
    <property type="match status" value="1"/>
</dbReference>
<comment type="subunit">
    <text evidence="9">Forms a complex with TatC.</text>
</comment>
<name>A0A0N7MSC0_9BACT</name>
<keyword evidence="5 9" id="KW-1133">Transmembrane helix</keyword>
<comment type="function">
    <text evidence="8">Part of the twin-arginine translocation (Tat) system that transports large folded proteins containing a characteristic twin-arginine motif in their signal peptide across the thylakoid membrane. Involved in delta pH-dependent protein transport required for chloroplast development, especially thylakoid membrane formation. TATC and TATB mediate precursor recognition, whereas TATA facilitates translocation.</text>
</comment>
<dbReference type="Gene3D" id="1.20.5.3310">
    <property type="match status" value="1"/>
</dbReference>
<comment type="function">
    <text evidence="9">Part of the twin-arginine translocation (Tat) system that transports large folded proteins containing a characteristic twin-arginine motif in their signal peptide across membranes. TatA could form the protein-conducting channel of the Tat system.</text>
</comment>
<keyword evidence="2 9" id="KW-0813">Transport</keyword>
<accession>A0A0P1LE53</accession>
<dbReference type="AlphaFoldDB" id="A0A0N7MSC0"/>
<evidence type="ECO:0000256" key="4">
    <source>
        <dbReference type="ARBA" id="ARBA00022927"/>
    </source>
</evidence>